<dbReference type="Proteomes" id="UP000009131">
    <property type="component" value="Unassembled WGS sequence"/>
</dbReference>
<name>G7EA56_MIXOS</name>
<evidence type="ECO:0000313" key="3">
    <source>
        <dbReference type="Proteomes" id="UP000009131"/>
    </source>
</evidence>
<comment type="caution">
    <text evidence="2">The sequence shown here is derived from an EMBL/GenBank/DDBJ whole genome shotgun (WGS) entry which is preliminary data.</text>
</comment>
<dbReference type="GO" id="GO:0008270">
    <property type="term" value="F:zinc ion binding"/>
    <property type="evidence" value="ECO:0007669"/>
    <property type="project" value="InterPro"/>
</dbReference>
<dbReference type="Gene3D" id="4.10.240.10">
    <property type="entry name" value="Zn(2)-C6 fungal-type DNA-binding domain"/>
    <property type="match status" value="1"/>
</dbReference>
<evidence type="ECO:0000259" key="1">
    <source>
        <dbReference type="PROSITE" id="PS50048"/>
    </source>
</evidence>
<accession>G7EA56</accession>
<dbReference type="Pfam" id="PF00172">
    <property type="entry name" value="Zn_clus"/>
    <property type="match status" value="1"/>
</dbReference>
<dbReference type="InterPro" id="IPR036864">
    <property type="entry name" value="Zn2-C6_fun-type_DNA-bd_sf"/>
</dbReference>
<proteinExistence type="predicted"/>
<dbReference type="CDD" id="cd00067">
    <property type="entry name" value="GAL4"/>
    <property type="match status" value="1"/>
</dbReference>
<sequence length="607" mass="66396">MSGKQRSAVAIACDPCRKRRVKCEAQTDSTLCRRCAKLSLHCTFSARTGAIATRPSSSKTSPGDSDDFLGPSAVSTRLGATQVVGQLAAHLLGLYARNVGFELPGMTVEPVRLAFEEAARRPSEMNPVMRARLSLCLAIAARVSDHPLIIGSGAPSLTDLSRMRDSDLSQYAARRHAVCIELVQLAESACKLEAGFAIPPTPDSVAAVLQLDLVYESEDTAWKGHPFTHTAMSQLLTLHECQESARLSLVQVEEAGEHMPQGPLKWAAAILDASLAARFRMPLNIGNASIQHIFGEALLLPYLPVGEALAYAINRSREPSYASNPFPLFGLSRSILMATRLLALHITPRHITPELIDLGVLQQALGLIDGEVQWMLDFQTQAKRTGLPMQPLLDWLRLFMTLAVSACEIANDALLRHLQATRAGLFRFLDLAPSSHDGELISPQELTYPSALALQLEQEMAPRRLVLARLLAPMFHRDLQSFDSICASFHMQVIRTSFGRLAQVISAATPAEFPATGLAAHLPLFSAQQKEDELRQCLEVLCNLSWAYPDVSEDIRRIRDALSSAEPMPVSSQDLTVDPSSLFDMSSRHADLPAFDEDNLAHLLSYT</sequence>
<dbReference type="GO" id="GO:0000981">
    <property type="term" value="F:DNA-binding transcription factor activity, RNA polymerase II-specific"/>
    <property type="evidence" value="ECO:0007669"/>
    <property type="project" value="InterPro"/>
</dbReference>
<keyword evidence="3" id="KW-1185">Reference proteome</keyword>
<dbReference type="HOGENOM" id="CLU_449835_0_0_1"/>
<organism evidence="2 3">
    <name type="scientific">Mixia osmundae (strain CBS 9802 / IAM 14324 / JCM 22182 / KY 12970)</name>
    <dbReference type="NCBI Taxonomy" id="764103"/>
    <lineage>
        <taxon>Eukaryota</taxon>
        <taxon>Fungi</taxon>
        <taxon>Dikarya</taxon>
        <taxon>Basidiomycota</taxon>
        <taxon>Pucciniomycotina</taxon>
        <taxon>Mixiomycetes</taxon>
        <taxon>Mixiales</taxon>
        <taxon>Mixiaceae</taxon>
        <taxon>Mixia</taxon>
    </lineage>
</organism>
<gene>
    <name evidence="2" type="primary">Mo06419</name>
    <name evidence="2" type="ORF">E5Q_06419</name>
</gene>
<dbReference type="RefSeq" id="XP_014566190.1">
    <property type="nucleotide sequence ID" value="XM_014710704.1"/>
</dbReference>
<protein>
    <recommendedName>
        <fullName evidence="1">Zn(2)-C6 fungal-type domain-containing protein</fullName>
    </recommendedName>
</protein>
<dbReference type="PROSITE" id="PS50048">
    <property type="entry name" value="ZN2_CY6_FUNGAL_2"/>
    <property type="match status" value="1"/>
</dbReference>
<dbReference type="OrthoDB" id="3345045at2759"/>
<dbReference type="SMART" id="SM00066">
    <property type="entry name" value="GAL4"/>
    <property type="match status" value="1"/>
</dbReference>
<dbReference type="PROSITE" id="PS00463">
    <property type="entry name" value="ZN2_CY6_FUNGAL_1"/>
    <property type="match status" value="1"/>
</dbReference>
<dbReference type="SUPFAM" id="SSF57701">
    <property type="entry name" value="Zn2/Cys6 DNA-binding domain"/>
    <property type="match status" value="1"/>
</dbReference>
<evidence type="ECO:0000313" key="2">
    <source>
        <dbReference type="EMBL" id="GAA99716.1"/>
    </source>
</evidence>
<dbReference type="EMBL" id="BABT02000229">
    <property type="protein sequence ID" value="GAA99716.1"/>
    <property type="molecule type" value="Genomic_DNA"/>
</dbReference>
<reference evidence="2 3" key="1">
    <citation type="journal article" date="2011" name="J. Gen. Appl. Microbiol.">
        <title>Draft genome sequencing of the enigmatic basidiomycete Mixia osmundae.</title>
        <authorList>
            <person name="Nishida H."/>
            <person name="Nagatsuka Y."/>
            <person name="Sugiyama J."/>
        </authorList>
    </citation>
    <scope>NUCLEOTIDE SEQUENCE [LARGE SCALE GENOMIC DNA]</scope>
    <source>
        <strain evidence="3">CBS 9802 / IAM 14324 / JCM 22182 / KY 12970</strain>
    </source>
</reference>
<dbReference type="InParanoid" id="G7EA56"/>
<dbReference type="InterPro" id="IPR001138">
    <property type="entry name" value="Zn2Cys6_DnaBD"/>
</dbReference>
<reference evidence="2 3" key="2">
    <citation type="journal article" date="2012" name="Open Biol.">
        <title>Characteristics of nucleosomes and linker DNA regions on the genome of the basidiomycete Mixia osmundae revealed by mono- and dinucleosome mapping.</title>
        <authorList>
            <person name="Nishida H."/>
            <person name="Kondo S."/>
            <person name="Matsumoto T."/>
            <person name="Suzuki Y."/>
            <person name="Yoshikawa H."/>
            <person name="Taylor T.D."/>
            <person name="Sugiyama J."/>
        </authorList>
    </citation>
    <scope>NUCLEOTIDE SEQUENCE [LARGE SCALE GENOMIC DNA]</scope>
    <source>
        <strain evidence="3">CBS 9802 / IAM 14324 / JCM 22182 / KY 12970</strain>
    </source>
</reference>
<dbReference type="AlphaFoldDB" id="G7EA56"/>
<dbReference type="STRING" id="764103.G7EA56"/>
<feature type="domain" description="Zn(2)-C6 fungal-type" evidence="1">
    <location>
        <begin position="12"/>
        <end position="44"/>
    </location>
</feature>